<evidence type="ECO:0000313" key="6">
    <source>
        <dbReference type="EMBL" id="KAF7724199.1"/>
    </source>
</evidence>
<dbReference type="OrthoDB" id="3358017at2759"/>
<feature type="transmembrane region" description="Helical" evidence="5">
    <location>
        <begin position="230"/>
        <end position="248"/>
    </location>
</feature>
<comment type="subcellular location">
    <subcellularLocation>
        <location evidence="1">Membrane</location>
        <topology evidence="1">Multi-pass membrane protein</topology>
    </subcellularLocation>
</comment>
<feature type="transmembrane region" description="Helical" evidence="5">
    <location>
        <begin position="14"/>
        <end position="35"/>
    </location>
</feature>
<dbReference type="Pfam" id="PF04479">
    <property type="entry name" value="RTA1"/>
    <property type="match status" value="1"/>
</dbReference>
<evidence type="ECO:0000256" key="2">
    <source>
        <dbReference type="ARBA" id="ARBA00022692"/>
    </source>
</evidence>
<name>A0A8H7BKK2_9FUNG</name>
<evidence type="ECO:0000256" key="1">
    <source>
        <dbReference type="ARBA" id="ARBA00004141"/>
    </source>
</evidence>
<gene>
    <name evidence="6" type="ORF">EC973_001218</name>
</gene>
<evidence type="ECO:0000256" key="4">
    <source>
        <dbReference type="ARBA" id="ARBA00023136"/>
    </source>
</evidence>
<sequence length="298" mass="32997">MDADYNLYQYDPNLAVAGVALAAFLILGGAIAYQARKYKTKYMYAVVVGAAFEVLGFGLRLWSGQPNNTKNIPAYANSSLFLLLPPIVIALGSYLTVAKIIIYSNYQTKFIRPRIIEKAFLYMDIFCFLVQGGGGGMLAVPSIADIGTKITTAGLVLALISFSTFATVTAYVQYGKDKFTFSAGNSTSRWRILFVVVWINIVALIIRSIYRLVEFAQGMHGYLLTHEVYFYVFDSLMMVIALAAFVIVPPGRYIRPDLIDFNAGLRPDALGGGSRTMVNIDSNDSLEMEDWRKTNNRA</sequence>
<dbReference type="PANTHER" id="PTHR31465:SF1">
    <property type="entry name" value="PROTEIN RTA1-RELATED"/>
    <property type="match status" value="1"/>
</dbReference>
<dbReference type="InterPro" id="IPR007568">
    <property type="entry name" value="RTA1"/>
</dbReference>
<dbReference type="Proteomes" id="UP000605846">
    <property type="component" value="Unassembled WGS sequence"/>
</dbReference>
<dbReference type="EMBL" id="JABAYA010000126">
    <property type="protein sequence ID" value="KAF7724199.1"/>
    <property type="molecule type" value="Genomic_DNA"/>
</dbReference>
<feature type="transmembrane region" description="Helical" evidence="5">
    <location>
        <begin position="42"/>
        <end position="62"/>
    </location>
</feature>
<dbReference type="AlphaFoldDB" id="A0A8H7BKK2"/>
<protein>
    <recommendedName>
        <fullName evidence="8">RTA1-domain-containing protein</fullName>
    </recommendedName>
</protein>
<evidence type="ECO:0000313" key="7">
    <source>
        <dbReference type="Proteomes" id="UP000605846"/>
    </source>
</evidence>
<feature type="transmembrane region" description="Helical" evidence="5">
    <location>
        <begin position="192"/>
        <end position="210"/>
    </location>
</feature>
<comment type="caution">
    <text evidence="6">The sequence shown here is derived from an EMBL/GenBank/DDBJ whole genome shotgun (WGS) entry which is preliminary data.</text>
</comment>
<evidence type="ECO:0000256" key="3">
    <source>
        <dbReference type="ARBA" id="ARBA00022989"/>
    </source>
</evidence>
<dbReference type="GO" id="GO:0016020">
    <property type="term" value="C:membrane"/>
    <property type="evidence" value="ECO:0007669"/>
    <property type="project" value="UniProtKB-SubCell"/>
</dbReference>
<keyword evidence="2 5" id="KW-0812">Transmembrane</keyword>
<keyword evidence="3 5" id="KW-1133">Transmembrane helix</keyword>
<proteinExistence type="predicted"/>
<accession>A0A8H7BKK2</accession>
<organism evidence="6 7">
    <name type="scientific">Apophysomyces ossiformis</name>
    <dbReference type="NCBI Taxonomy" id="679940"/>
    <lineage>
        <taxon>Eukaryota</taxon>
        <taxon>Fungi</taxon>
        <taxon>Fungi incertae sedis</taxon>
        <taxon>Mucoromycota</taxon>
        <taxon>Mucoromycotina</taxon>
        <taxon>Mucoromycetes</taxon>
        <taxon>Mucorales</taxon>
        <taxon>Mucorineae</taxon>
        <taxon>Mucoraceae</taxon>
        <taxon>Apophysomyces</taxon>
    </lineage>
</organism>
<reference evidence="6" key="1">
    <citation type="submission" date="2020-01" db="EMBL/GenBank/DDBJ databases">
        <title>Genome Sequencing of Three Apophysomyces-Like Fungal Strains Confirms a Novel Fungal Genus in the Mucoromycota with divergent Burkholderia-like Endosymbiotic Bacteria.</title>
        <authorList>
            <person name="Stajich J.E."/>
            <person name="Macias A.M."/>
            <person name="Carter-House D."/>
            <person name="Lovett B."/>
            <person name="Kasson L.R."/>
            <person name="Berry K."/>
            <person name="Grigoriev I."/>
            <person name="Chang Y."/>
            <person name="Spatafora J."/>
            <person name="Kasson M.T."/>
        </authorList>
    </citation>
    <scope>NUCLEOTIDE SEQUENCE</scope>
    <source>
        <strain evidence="6">NRRL A-21654</strain>
    </source>
</reference>
<feature type="transmembrane region" description="Helical" evidence="5">
    <location>
        <begin position="119"/>
        <end position="144"/>
    </location>
</feature>
<keyword evidence="4 5" id="KW-0472">Membrane</keyword>
<dbReference type="PANTHER" id="PTHR31465">
    <property type="entry name" value="PROTEIN RTA1-RELATED"/>
    <property type="match status" value="1"/>
</dbReference>
<feature type="transmembrane region" description="Helical" evidence="5">
    <location>
        <begin position="74"/>
        <end position="98"/>
    </location>
</feature>
<evidence type="ECO:0008006" key="8">
    <source>
        <dbReference type="Google" id="ProtNLM"/>
    </source>
</evidence>
<feature type="transmembrane region" description="Helical" evidence="5">
    <location>
        <begin position="150"/>
        <end position="172"/>
    </location>
</feature>
<keyword evidence="7" id="KW-1185">Reference proteome</keyword>
<evidence type="ECO:0000256" key="5">
    <source>
        <dbReference type="SAM" id="Phobius"/>
    </source>
</evidence>